<accession>A0A8K0SYE2</accession>
<evidence type="ECO:0000313" key="5">
    <source>
        <dbReference type="Proteomes" id="UP000813444"/>
    </source>
</evidence>
<protein>
    <submittedName>
        <fullName evidence="4">S-adenosyl-L-methionine-dependent methyltransferase</fullName>
    </submittedName>
</protein>
<dbReference type="InterPro" id="IPR041698">
    <property type="entry name" value="Methyltransf_25"/>
</dbReference>
<evidence type="ECO:0000256" key="2">
    <source>
        <dbReference type="ARBA" id="ARBA00022679"/>
    </source>
</evidence>
<dbReference type="Proteomes" id="UP000813444">
    <property type="component" value="Unassembled WGS sequence"/>
</dbReference>
<organism evidence="4 5">
    <name type="scientific">Stachybotrys elegans</name>
    <dbReference type="NCBI Taxonomy" id="80388"/>
    <lineage>
        <taxon>Eukaryota</taxon>
        <taxon>Fungi</taxon>
        <taxon>Dikarya</taxon>
        <taxon>Ascomycota</taxon>
        <taxon>Pezizomycotina</taxon>
        <taxon>Sordariomycetes</taxon>
        <taxon>Hypocreomycetidae</taxon>
        <taxon>Hypocreales</taxon>
        <taxon>Stachybotryaceae</taxon>
        <taxon>Stachybotrys</taxon>
    </lineage>
</organism>
<dbReference type="OrthoDB" id="6329284at2759"/>
<keyword evidence="1 4" id="KW-0489">Methyltransferase</keyword>
<evidence type="ECO:0000259" key="3">
    <source>
        <dbReference type="Pfam" id="PF13649"/>
    </source>
</evidence>
<dbReference type="EMBL" id="JAGPNK010000002">
    <property type="protein sequence ID" value="KAH7326302.1"/>
    <property type="molecule type" value="Genomic_DNA"/>
</dbReference>
<dbReference type="CDD" id="cd02440">
    <property type="entry name" value="AdoMet_MTases"/>
    <property type="match status" value="1"/>
</dbReference>
<gene>
    <name evidence="4" type="ORF">B0I35DRAFT_474963</name>
</gene>
<comment type="caution">
    <text evidence="4">The sequence shown here is derived from an EMBL/GenBank/DDBJ whole genome shotgun (WGS) entry which is preliminary data.</text>
</comment>
<feature type="domain" description="Methyltransferase" evidence="3">
    <location>
        <begin position="54"/>
        <end position="156"/>
    </location>
</feature>
<sequence>MAAILNEVQRSDKSQYGSAQRMYAGRAGDYDDSWHPDYSRRFVDFIDIKPGEKVLSLACGTGLDAILAVSRVGDQGFVVGVDATKEMLDKAREKQDANPVLQKHLKLLQHDVCDLDGCLEPEKGTFDLIICSNAFVLFERPDAVVAHWKDYLKPGGRMAIDITHEYNLHTGILLERVAHRLGVHCPFFRSWITDKDSFKRILEQQGMVVDQVEVLEKEGKGTAYLDRSEVDERFDFILNSPMLATMATQEFKVRGRPIFREEWEAASVDGKLEMTDQLYVYIARKP</sequence>
<dbReference type="AlphaFoldDB" id="A0A8K0SYE2"/>
<evidence type="ECO:0000256" key="1">
    <source>
        <dbReference type="ARBA" id="ARBA00022603"/>
    </source>
</evidence>
<proteinExistence type="predicted"/>
<dbReference type="InterPro" id="IPR029063">
    <property type="entry name" value="SAM-dependent_MTases_sf"/>
</dbReference>
<keyword evidence="5" id="KW-1185">Reference proteome</keyword>
<dbReference type="Gene3D" id="3.40.50.150">
    <property type="entry name" value="Vaccinia Virus protein VP39"/>
    <property type="match status" value="1"/>
</dbReference>
<dbReference type="GO" id="GO:0032259">
    <property type="term" value="P:methylation"/>
    <property type="evidence" value="ECO:0007669"/>
    <property type="project" value="UniProtKB-KW"/>
</dbReference>
<dbReference type="SUPFAM" id="SSF53335">
    <property type="entry name" value="S-adenosyl-L-methionine-dependent methyltransferases"/>
    <property type="match status" value="1"/>
</dbReference>
<name>A0A8K0SYE2_9HYPO</name>
<dbReference type="Pfam" id="PF13649">
    <property type="entry name" value="Methyltransf_25"/>
    <property type="match status" value="1"/>
</dbReference>
<dbReference type="PANTHER" id="PTHR43861">
    <property type="entry name" value="TRANS-ACONITATE 2-METHYLTRANSFERASE-RELATED"/>
    <property type="match status" value="1"/>
</dbReference>
<keyword evidence="2" id="KW-0808">Transferase</keyword>
<reference evidence="4" key="1">
    <citation type="journal article" date="2021" name="Nat. Commun.">
        <title>Genetic determinants of endophytism in the Arabidopsis root mycobiome.</title>
        <authorList>
            <person name="Mesny F."/>
            <person name="Miyauchi S."/>
            <person name="Thiergart T."/>
            <person name="Pickel B."/>
            <person name="Atanasova L."/>
            <person name="Karlsson M."/>
            <person name="Huettel B."/>
            <person name="Barry K.W."/>
            <person name="Haridas S."/>
            <person name="Chen C."/>
            <person name="Bauer D."/>
            <person name="Andreopoulos W."/>
            <person name="Pangilinan J."/>
            <person name="LaButti K."/>
            <person name="Riley R."/>
            <person name="Lipzen A."/>
            <person name="Clum A."/>
            <person name="Drula E."/>
            <person name="Henrissat B."/>
            <person name="Kohler A."/>
            <person name="Grigoriev I.V."/>
            <person name="Martin F.M."/>
            <person name="Hacquard S."/>
        </authorList>
    </citation>
    <scope>NUCLEOTIDE SEQUENCE</scope>
    <source>
        <strain evidence="4">MPI-CAGE-CH-0235</strain>
    </source>
</reference>
<dbReference type="GO" id="GO:0008168">
    <property type="term" value="F:methyltransferase activity"/>
    <property type="evidence" value="ECO:0007669"/>
    <property type="project" value="UniProtKB-KW"/>
</dbReference>
<evidence type="ECO:0000313" key="4">
    <source>
        <dbReference type="EMBL" id="KAH7326302.1"/>
    </source>
</evidence>
<dbReference type="PANTHER" id="PTHR43861:SF1">
    <property type="entry name" value="TRANS-ACONITATE 2-METHYLTRANSFERASE"/>
    <property type="match status" value="1"/>
</dbReference>